<feature type="region of interest" description="Disordered" evidence="1">
    <location>
        <begin position="365"/>
        <end position="436"/>
    </location>
</feature>
<dbReference type="OrthoDB" id="2662017at2759"/>
<proteinExistence type="predicted"/>
<dbReference type="HOGENOM" id="CLU_029373_0_0_1"/>
<organism evidence="2 3">
    <name type="scientific">Paxillus involutus ATCC 200175</name>
    <dbReference type="NCBI Taxonomy" id="664439"/>
    <lineage>
        <taxon>Eukaryota</taxon>
        <taxon>Fungi</taxon>
        <taxon>Dikarya</taxon>
        <taxon>Basidiomycota</taxon>
        <taxon>Agaricomycotina</taxon>
        <taxon>Agaricomycetes</taxon>
        <taxon>Agaricomycetidae</taxon>
        <taxon>Boletales</taxon>
        <taxon>Paxilineae</taxon>
        <taxon>Paxillaceae</taxon>
        <taxon>Paxillus</taxon>
    </lineage>
</organism>
<reference evidence="2 3" key="1">
    <citation type="submission" date="2014-06" db="EMBL/GenBank/DDBJ databases">
        <authorList>
            <consortium name="DOE Joint Genome Institute"/>
            <person name="Kuo A."/>
            <person name="Kohler A."/>
            <person name="Nagy L.G."/>
            <person name="Floudas D."/>
            <person name="Copeland A."/>
            <person name="Barry K.W."/>
            <person name="Cichocki N."/>
            <person name="Veneault-Fourrey C."/>
            <person name="LaButti K."/>
            <person name="Lindquist E.A."/>
            <person name="Lipzen A."/>
            <person name="Lundell T."/>
            <person name="Morin E."/>
            <person name="Murat C."/>
            <person name="Sun H."/>
            <person name="Tunlid A."/>
            <person name="Henrissat B."/>
            <person name="Grigoriev I.V."/>
            <person name="Hibbett D.S."/>
            <person name="Martin F."/>
            <person name="Nordberg H.P."/>
            <person name="Cantor M.N."/>
            <person name="Hua S.X."/>
        </authorList>
    </citation>
    <scope>NUCLEOTIDE SEQUENCE [LARGE SCALE GENOMIC DNA]</scope>
    <source>
        <strain evidence="2 3">ATCC 200175</strain>
    </source>
</reference>
<feature type="region of interest" description="Disordered" evidence="1">
    <location>
        <begin position="59"/>
        <end position="98"/>
    </location>
</feature>
<feature type="region of interest" description="Disordered" evidence="1">
    <location>
        <begin position="167"/>
        <end position="205"/>
    </location>
</feature>
<dbReference type="EMBL" id="KN819354">
    <property type="protein sequence ID" value="KIJ13252.1"/>
    <property type="molecule type" value="Genomic_DNA"/>
</dbReference>
<dbReference type="Proteomes" id="UP000053647">
    <property type="component" value="Unassembled WGS sequence"/>
</dbReference>
<evidence type="ECO:0000256" key="1">
    <source>
        <dbReference type="SAM" id="MobiDB-lite"/>
    </source>
</evidence>
<evidence type="ECO:0000313" key="3">
    <source>
        <dbReference type="Proteomes" id="UP000053647"/>
    </source>
</evidence>
<reference evidence="3" key="2">
    <citation type="submission" date="2015-01" db="EMBL/GenBank/DDBJ databases">
        <title>Evolutionary Origins and Diversification of the Mycorrhizal Mutualists.</title>
        <authorList>
            <consortium name="DOE Joint Genome Institute"/>
            <consortium name="Mycorrhizal Genomics Consortium"/>
            <person name="Kohler A."/>
            <person name="Kuo A."/>
            <person name="Nagy L.G."/>
            <person name="Floudas D."/>
            <person name="Copeland A."/>
            <person name="Barry K.W."/>
            <person name="Cichocki N."/>
            <person name="Veneault-Fourrey C."/>
            <person name="LaButti K."/>
            <person name="Lindquist E.A."/>
            <person name="Lipzen A."/>
            <person name="Lundell T."/>
            <person name="Morin E."/>
            <person name="Murat C."/>
            <person name="Riley R."/>
            <person name="Ohm R."/>
            <person name="Sun H."/>
            <person name="Tunlid A."/>
            <person name="Henrissat B."/>
            <person name="Grigoriev I.V."/>
            <person name="Hibbett D.S."/>
            <person name="Martin F."/>
        </authorList>
    </citation>
    <scope>NUCLEOTIDE SEQUENCE [LARGE SCALE GENOMIC DNA]</scope>
    <source>
        <strain evidence="3">ATCC 200175</strain>
    </source>
</reference>
<feature type="compositionally biased region" description="Polar residues" evidence="1">
    <location>
        <begin position="374"/>
        <end position="385"/>
    </location>
</feature>
<dbReference type="AlphaFoldDB" id="A0A0C9U0I3"/>
<gene>
    <name evidence="2" type="ORF">PAXINDRAFT_14010</name>
</gene>
<accession>A0A0C9U0I3</accession>
<evidence type="ECO:0000313" key="2">
    <source>
        <dbReference type="EMBL" id="KIJ13252.1"/>
    </source>
</evidence>
<protein>
    <submittedName>
        <fullName evidence="2">Uncharacterized protein</fullName>
    </submittedName>
</protein>
<sequence>MPSQPLGPQVGPAATVSSEGTCAYPGCTKKTPTAVSKCDKSMCKTHCIDNGGCTTALKHKPEHASTRQKRRQSGVPPPVIHPILSHNPPTEPLNHNAAPPQFAIDPTLLHDTSTECQAGSSSLGNGHTEDDCDAAVQFARDMESARQLSLQDVETAWNPRPSSLLHPRHLFSPSSSPPSSPCATPDVQPLLITSDRKSKGKGRALAPPKITTQMNATWAAEYKISAIQVSTKAKLDQERLTAQLSSQRCIDLVYWDQDDHLPNDLALQWTNDNQSDIPHWPDFALTHVPTLLPALGEDVMAIEWFNPKFLVWKTITRLTYVFRVKNGDLLLLRRKGVVRCHDFETITQRLNNPQAAKQQPVRAFRDIKQERQRVSVSNRASSSPTKYLDIHSDREDTDGVVASPSPPSRKRGRDNDRDTSESIHGQRPYKKSNYPTTAAADYSFRHRRIPSAASLGSSLSSQLMPDCSVPSSSSFSYGTPISSPLLTPLLLPAVAQHSPNKRANIWPKGEYVSVTVAGMEAMDSSELKNLSAKQRFEAVFGRAYVKSTFNDACRRWHLAPHTLREELLKAGETPSGHWDILTRTIKLRRSKQVTPDTDTDNDCTITSSNIPDIDLTLD</sequence>
<keyword evidence="3" id="KW-1185">Reference proteome</keyword>
<feature type="compositionally biased region" description="Basic residues" evidence="1">
    <location>
        <begin position="59"/>
        <end position="72"/>
    </location>
</feature>
<name>A0A0C9U0I3_PAXIN</name>